<evidence type="ECO:0000313" key="2">
    <source>
        <dbReference type="Proteomes" id="UP000521943"/>
    </source>
</evidence>
<sequence>VQKTLPEDCAITAAFVDILPGKHSVPCYPFPGLVINFNVATRIHKDIGDDNFCISVAFANCDGGDLCLVEPGIRCRARSGDVFAFRSSKTSHFNLDYVGKRMSFVLHTERSGKYWVESRNGW</sequence>
<dbReference type="Proteomes" id="UP000521943">
    <property type="component" value="Unassembled WGS sequence"/>
</dbReference>
<dbReference type="OrthoDB" id="3017944at2759"/>
<reference evidence="1 2" key="1">
    <citation type="submission" date="2020-07" db="EMBL/GenBank/DDBJ databases">
        <title>Comparative genomics of pyrophilous fungi reveals a link between fire events and developmental genes.</title>
        <authorList>
            <consortium name="DOE Joint Genome Institute"/>
            <person name="Steindorff A.S."/>
            <person name="Carver A."/>
            <person name="Calhoun S."/>
            <person name="Stillman K."/>
            <person name="Liu H."/>
            <person name="Lipzen A."/>
            <person name="Pangilinan J."/>
            <person name="Labutti K."/>
            <person name="Bruns T.D."/>
            <person name="Grigoriev I.V."/>
        </authorList>
    </citation>
    <scope>NUCLEOTIDE SEQUENCE [LARGE SCALE GENOMIC DNA]</scope>
    <source>
        <strain evidence="1 2">CBS 144469</strain>
    </source>
</reference>
<organism evidence="1 2">
    <name type="scientific">Ephemerocybe angulata</name>
    <dbReference type="NCBI Taxonomy" id="980116"/>
    <lineage>
        <taxon>Eukaryota</taxon>
        <taxon>Fungi</taxon>
        <taxon>Dikarya</taxon>
        <taxon>Basidiomycota</taxon>
        <taxon>Agaricomycotina</taxon>
        <taxon>Agaricomycetes</taxon>
        <taxon>Agaricomycetidae</taxon>
        <taxon>Agaricales</taxon>
        <taxon>Agaricineae</taxon>
        <taxon>Psathyrellaceae</taxon>
        <taxon>Ephemerocybe</taxon>
    </lineage>
</organism>
<proteinExistence type="predicted"/>
<accession>A0A8H6LUE4</accession>
<dbReference type="AlphaFoldDB" id="A0A8H6LUE4"/>
<comment type="caution">
    <text evidence="1">The sequence shown here is derived from an EMBL/GenBank/DDBJ whole genome shotgun (WGS) entry which is preliminary data.</text>
</comment>
<protein>
    <submittedName>
        <fullName evidence="1">Uncharacterized protein</fullName>
    </submittedName>
</protein>
<feature type="non-terminal residue" evidence="1">
    <location>
        <position position="122"/>
    </location>
</feature>
<dbReference type="EMBL" id="JACGCI010000160">
    <property type="protein sequence ID" value="KAF6743060.1"/>
    <property type="molecule type" value="Genomic_DNA"/>
</dbReference>
<keyword evidence="2" id="KW-1185">Reference proteome</keyword>
<evidence type="ECO:0000313" key="1">
    <source>
        <dbReference type="EMBL" id="KAF6743060.1"/>
    </source>
</evidence>
<gene>
    <name evidence="1" type="ORF">DFP72DRAFT_760805</name>
</gene>
<dbReference type="Gene3D" id="3.60.130.30">
    <property type="match status" value="1"/>
</dbReference>
<name>A0A8H6LUE4_9AGAR</name>
<feature type="non-terminal residue" evidence="1">
    <location>
        <position position="1"/>
    </location>
</feature>